<evidence type="ECO:0000256" key="1">
    <source>
        <dbReference type="SAM" id="MobiDB-lite"/>
    </source>
</evidence>
<protein>
    <submittedName>
        <fullName evidence="3">Type II secretion system (T2SS), protein E, N-terminal domain</fullName>
    </submittedName>
</protein>
<dbReference type="EMBL" id="FNQN01000003">
    <property type="protein sequence ID" value="SEA14789.1"/>
    <property type="molecule type" value="Genomic_DNA"/>
</dbReference>
<evidence type="ECO:0000313" key="4">
    <source>
        <dbReference type="Proteomes" id="UP000199409"/>
    </source>
</evidence>
<dbReference type="STRING" id="37625.SAMN05660420_01382"/>
<sequence length="387" mass="43614">MDSMSARSKQNPAKPRLGDCLLAEKLLQVQQLEEAIEHQCIYGGKLGTSLIELAFITEEQLARTLSQQLQLHYIKPERLMAVSKRILDLVSTEIAVKHKIVPYHKDGKKLYVAIKDATDLAKIDDLSFQLNHIIIPLAIPEIRLMLALEKHYGLILSPRFETLARQINRGNLDGQKEVQQKQQKTESATEKPHIEDNQPWPLLGDEEYEGEEPNDENYFARKASSNHLNPINLRQHLAEAKGREDIATTIINYIKSDFPNSGLLMVRANMATGWLAGSNPRSQDFGQLSIQMQESSVFNLVAANGSCYLGPMTESLQNQKVLSYFDTSLPVAALVCPLKVKDRLVSLLYIQGQHQDLTARLLEIQDIVKKAEMAFKLLILRNKILAS</sequence>
<dbReference type="InterPro" id="IPR037257">
    <property type="entry name" value="T2SS_E_N_sf"/>
</dbReference>
<dbReference type="OrthoDB" id="5430167at2"/>
<evidence type="ECO:0000259" key="2">
    <source>
        <dbReference type="Pfam" id="PF05157"/>
    </source>
</evidence>
<keyword evidence="4" id="KW-1185">Reference proteome</keyword>
<dbReference type="Proteomes" id="UP000199409">
    <property type="component" value="Unassembled WGS sequence"/>
</dbReference>
<proteinExistence type="predicted"/>
<gene>
    <name evidence="3" type="ORF">SAMN05660420_01382</name>
</gene>
<dbReference type="Gene3D" id="3.30.300.160">
    <property type="entry name" value="Type II secretion system, protein E, N-terminal domain"/>
    <property type="match status" value="1"/>
</dbReference>
<dbReference type="SUPFAM" id="SSF160246">
    <property type="entry name" value="EspE N-terminal domain-like"/>
    <property type="match status" value="1"/>
</dbReference>
<feature type="region of interest" description="Disordered" evidence="1">
    <location>
        <begin position="171"/>
        <end position="212"/>
    </location>
</feature>
<feature type="compositionally biased region" description="Basic and acidic residues" evidence="1">
    <location>
        <begin position="174"/>
        <end position="196"/>
    </location>
</feature>
<evidence type="ECO:0000313" key="3">
    <source>
        <dbReference type="EMBL" id="SEA14789.1"/>
    </source>
</evidence>
<name>A0A1H3YTA1_9BACT</name>
<organism evidence="3 4">
    <name type="scientific">Desulfuromusa kysingii</name>
    <dbReference type="NCBI Taxonomy" id="37625"/>
    <lineage>
        <taxon>Bacteria</taxon>
        <taxon>Pseudomonadati</taxon>
        <taxon>Thermodesulfobacteriota</taxon>
        <taxon>Desulfuromonadia</taxon>
        <taxon>Desulfuromonadales</taxon>
        <taxon>Geopsychrobacteraceae</taxon>
        <taxon>Desulfuromusa</taxon>
    </lineage>
</organism>
<dbReference type="InterPro" id="IPR007831">
    <property type="entry name" value="T2SS_GspE_N"/>
</dbReference>
<feature type="domain" description="Type II secretion system protein GspE N-terminal" evidence="2">
    <location>
        <begin position="82"/>
        <end position="154"/>
    </location>
</feature>
<dbReference type="RefSeq" id="WP_092346069.1">
    <property type="nucleotide sequence ID" value="NZ_FNQN01000003.1"/>
</dbReference>
<accession>A0A1H3YTA1</accession>
<reference evidence="3 4" key="1">
    <citation type="submission" date="2016-10" db="EMBL/GenBank/DDBJ databases">
        <authorList>
            <person name="de Groot N.N."/>
        </authorList>
    </citation>
    <scope>NUCLEOTIDE SEQUENCE [LARGE SCALE GENOMIC DNA]</scope>
    <source>
        <strain evidence="3 4">DSM 7343</strain>
    </source>
</reference>
<dbReference type="AlphaFoldDB" id="A0A1H3YTA1"/>
<dbReference type="Pfam" id="PF05157">
    <property type="entry name" value="MshEN"/>
    <property type="match status" value="1"/>
</dbReference>